<dbReference type="EMBL" id="QNVU01000032">
    <property type="protein sequence ID" value="REC46361.1"/>
    <property type="molecule type" value="Genomic_DNA"/>
</dbReference>
<accession>A0A3D9AYE9</accession>
<protein>
    <submittedName>
        <fullName evidence="1">Uncharacterized protein</fullName>
    </submittedName>
</protein>
<proteinExistence type="predicted"/>
<organism evidence="1 2">
    <name type="scientific">Candidatus Chryseobacterium massiliense</name>
    <dbReference type="NCBI Taxonomy" id="204089"/>
    <lineage>
        <taxon>Bacteria</taxon>
        <taxon>Pseudomonadati</taxon>
        <taxon>Bacteroidota</taxon>
        <taxon>Flavobacteriia</taxon>
        <taxon>Flavobacteriales</taxon>
        <taxon>Weeksellaceae</taxon>
        <taxon>Chryseobacterium group</taxon>
        <taxon>Chryseobacterium</taxon>
    </lineage>
</organism>
<evidence type="ECO:0000313" key="1">
    <source>
        <dbReference type="EMBL" id="REC46361.1"/>
    </source>
</evidence>
<dbReference type="Proteomes" id="UP000256924">
    <property type="component" value="Unassembled WGS sequence"/>
</dbReference>
<keyword evidence="2" id="KW-1185">Reference proteome</keyword>
<reference evidence="1 2" key="1">
    <citation type="journal article" date="2004" name="Emerg. Infect. Dis.">
        <title>Amoebae-resisting bacteria isolated from human nasal swabs by amoebal coculture.</title>
        <authorList>
            <person name="Greub G."/>
            <person name="La Scola B."/>
            <person name="Raoult D."/>
        </authorList>
    </citation>
    <scope>NUCLEOTIDE SEQUENCE [LARGE SCALE GENOMIC DNA]</scope>
    <source>
        <strain evidence="1 2">CCUG 51329</strain>
    </source>
</reference>
<dbReference type="AlphaFoldDB" id="A0A3D9AYE9"/>
<evidence type="ECO:0000313" key="2">
    <source>
        <dbReference type="Proteomes" id="UP000256924"/>
    </source>
</evidence>
<comment type="caution">
    <text evidence="1">The sequence shown here is derived from an EMBL/GenBank/DDBJ whole genome shotgun (WGS) entry which is preliminary data.</text>
</comment>
<name>A0A3D9AYE9_9FLAO</name>
<sequence length="65" mass="7388">MFTFNKKETKNLAKNSGLIKNNVLKKAVLQLDSENRMGAAGPVVIGYSEVVYDRIIHERTIKTFF</sequence>
<dbReference type="RefSeq" id="WP_116099260.1">
    <property type="nucleotide sequence ID" value="NZ_QNVU01000032.1"/>
</dbReference>
<gene>
    <name evidence="1" type="ORF">DRF68_14710</name>
</gene>